<dbReference type="AlphaFoldDB" id="A0A354YSV6"/>
<dbReference type="Proteomes" id="UP000263273">
    <property type="component" value="Unassembled WGS sequence"/>
</dbReference>
<evidence type="ECO:0000313" key="3">
    <source>
        <dbReference type="Proteomes" id="UP000263273"/>
    </source>
</evidence>
<accession>A0A354YSV6</accession>
<evidence type="ECO:0000256" key="1">
    <source>
        <dbReference type="SAM" id="Phobius"/>
    </source>
</evidence>
<gene>
    <name evidence="2" type="ORF">DDZ44_00730</name>
</gene>
<reference evidence="2 3" key="1">
    <citation type="journal article" date="2018" name="Nat. Biotechnol.">
        <title>A standardized bacterial taxonomy based on genome phylogeny substantially revises the tree of life.</title>
        <authorList>
            <person name="Parks D.H."/>
            <person name="Chuvochina M."/>
            <person name="Waite D.W."/>
            <person name="Rinke C."/>
            <person name="Skarshewski A."/>
            <person name="Chaumeil P.A."/>
            <person name="Hugenholtz P."/>
        </authorList>
    </citation>
    <scope>NUCLEOTIDE SEQUENCE [LARGE SCALE GENOMIC DNA]</scope>
    <source>
        <strain evidence="2">UBA10948</strain>
    </source>
</reference>
<proteinExistence type="predicted"/>
<keyword evidence="1" id="KW-0472">Membrane</keyword>
<comment type="caution">
    <text evidence="2">The sequence shown here is derived from an EMBL/GenBank/DDBJ whole genome shotgun (WGS) entry which is preliminary data.</text>
</comment>
<organism evidence="2 3">
    <name type="scientific">Syntrophomonas wolfei</name>
    <dbReference type="NCBI Taxonomy" id="863"/>
    <lineage>
        <taxon>Bacteria</taxon>
        <taxon>Bacillati</taxon>
        <taxon>Bacillota</taxon>
        <taxon>Clostridia</taxon>
        <taxon>Eubacteriales</taxon>
        <taxon>Syntrophomonadaceae</taxon>
        <taxon>Syntrophomonas</taxon>
    </lineage>
</organism>
<feature type="transmembrane region" description="Helical" evidence="1">
    <location>
        <begin position="21"/>
        <end position="42"/>
    </location>
</feature>
<dbReference type="EMBL" id="DNZF01000019">
    <property type="protein sequence ID" value="HBK52448.1"/>
    <property type="molecule type" value="Genomic_DNA"/>
</dbReference>
<evidence type="ECO:0000313" key="2">
    <source>
        <dbReference type="EMBL" id="HBK52448.1"/>
    </source>
</evidence>
<protein>
    <submittedName>
        <fullName evidence="2">Uncharacterized protein</fullName>
    </submittedName>
</protein>
<sequence length="62" mass="7016">MTGTRKNIVKQQNPLLLKSRGFCFLIGSCNMMGSLLPMLLFLRNIPNINQLFGGKVYVIICR</sequence>
<keyword evidence="1" id="KW-1133">Transmembrane helix</keyword>
<keyword evidence="1" id="KW-0812">Transmembrane</keyword>
<name>A0A354YSV6_9FIRM</name>